<name>A0A5D6WHP2_9FIRM</name>
<evidence type="ECO:0000259" key="1">
    <source>
        <dbReference type="Pfam" id="PF10135"/>
    </source>
</evidence>
<evidence type="ECO:0000313" key="2">
    <source>
        <dbReference type="EMBL" id="TYZ26982.1"/>
    </source>
</evidence>
<comment type="caution">
    <text evidence="2">The sequence shown here is derived from an EMBL/GenBank/DDBJ whole genome shotgun (WGS) entry which is preliminary data.</text>
</comment>
<dbReference type="Pfam" id="PF10135">
    <property type="entry name" value="Rod-binding"/>
    <property type="match status" value="1"/>
</dbReference>
<dbReference type="AlphaFoldDB" id="A0A5D6WHP2"/>
<dbReference type="Proteomes" id="UP000322783">
    <property type="component" value="Unassembled WGS sequence"/>
</dbReference>
<dbReference type="EMBL" id="VTOZ01000035">
    <property type="protein sequence ID" value="TYZ26982.1"/>
    <property type="molecule type" value="Genomic_DNA"/>
</dbReference>
<protein>
    <submittedName>
        <fullName evidence="2">Peptidase</fullName>
    </submittedName>
</protein>
<sequence length="146" mass="16053">MQIAPLTAMGMNSSMAPNNTTYDSAQTAAESAKFAEMLRDVQRKADTAAQADHVVNEAAMSQRDKELKEACKGFEAMFLSMMYKQMRATVPENKLFGESNGQKIFMDMRDNELMKTVADSGGLGLADLMYRQLSPQVNGPAEGQKK</sequence>
<evidence type="ECO:0000313" key="3">
    <source>
        <dbReference type="Proteomes" id="UP000322783"/>
    </source>
</evidence>
<accession>A0A5D6WHP2</accession>
<proteinExistence type="predicted"/>
<gene>
    <name evidence="2" type="ORF">FZ041_12955</name>
</gene>
<dbReference type="InterPro" id="IPR019301">
    <property type="entry name" value="Flagellar_prot_FlgJ_N"/>
</dbReference>
<reference evidence="2 3" key="1">
    <citation type="submission" date="2019-08" db="EMBL/GenBank/DDBJ databases">
        <title>Selenomonas sp. mPRGC5 and Selenomonas sp. mPRGC8 isolated from ruminal fluid of dairy goat (Capra hircus).</title>
        <authorList>
            <person name="Poothong S."/>
            <person name="Nuengjamnong C."/>
            <person name="Tanasupawat S."/>
        </authorList>
    </citation>
    <scope>NUCLEOTIDE SEQUENCE [LARGE SCALE GENOMIC DNA]</scope>
    <source>
        <strain evidence="3">mPRGC8</strain>
    </source>
</reference>
<keyword evidence="3" id="KW-1185">Reference proteome</keyword>
<organism evidence="2 3">
    <name type="scientific">Selenomonas caprae</name>
    <dbReference type="NCBI Taxonomy" id="2606905"/>
    <lineage>
        <taxon>Bacteria</taxon>
        <taxon>Bacillati</taxon>
        <taxon>Bacillota</taxon>
        <taxon>Negativicutes</taxon>
        <taxon>Selenomonadales</taxon>
        <taxon>Selenomonadaceae</taxon>
        <taxon>Selenomonas</taxon>
    </lineage>
</organism>
<dbReference type="RefSeq" id="WP_149189873.1">
    <property type="nucleotide sequence ID" value="NZ_VTOZ01000035.1"/>
</dbReference>
<feature type="domain" description="Flagellar protein FlgJ N-terminal" evidence="1">
    <location>
        <begin position="84"/>
        <end position="132"/>
    </location>
</feature>